<evidence type="ECO:0000313" key="15">
    <source>
        <dbReference type="Proteomes" id="UP001642483"/>
    </source>
</evidence>
<evidence type="ECO:0000256" key="7">
    <source>
        <dbReference type="ARBA" id="ARBA00022968"/>
    </source>
</evidence>
<accession>A0ABP0GKI0</accession>
<keyword evidence="4 11" id="KW-0328">Glycosyltransferase</keyword>
<comment type="caution">
    <text evidence="14">The sequence shown here is derived from an EMBL/GenBank/DDBJ whole genome shotgun (WGS) entry which is preliminary data.</text>
</comment>
<keyword evidence="9 11" id="KW-0472">Membrane</keyword>
<evidence type="ECO:0000256" key="3">
    <source>
        <dbReference type="ARBA" id="ARBA00008919"/>
    </source>
</evidence>
<proteinExistence type="inferred from homology"/>
<keyword evidence="8 11" id="KW-1133">Transmembrane helix</keyword>
<evidence type="ECO:0000256" key="4">
    <source>
        <dbReference type="ARBA" id="ARBA00022676"/>
    </source>
</evidence>
<evidence type="ECO:0000256" key="1">
    <source>
        <dbReference type="ARBA" id="ARBA00004167"/>
    </source>
</evidence>
<evidence type="ECO:0000256" key="10">
    <source>
        <dbReference type="ARBA" id="ARBA00023180"/>
    </source>
</evidence>
<dbReference type="Gene3D" id="3.40.50.11660">
    <property type="entry name" value="Glycosyl transferase family 10, C-terminal domain"/>
    <property type="match status" value="1"/>
</dbReference>
<feature type="domain" description="Fucosyltransferase C-terminal" evidence="12">
    <location>
        <begin position="181"/>
        <end position="376"/>
    </location>
</feature>
<dbReference type="PANTHER" id="PTHR11929">
    <property type="entry name" value="ALPHA- 1,3 -FUCOSYLTRANSFERASE"/>
    <property type="match status" value="1"/>
</dbReference>
<evidence type="ECO:0000256" key="8">
    <source>
        <dbReference type="ARBA" id="ARBA00022989"/>
    </source>
</evidence>
<evidence type="ECO:0000256" key="6">
    <source>
        <dbReference type="ARBA" id="ARBA00022692"/>
    </source>
</evidence>
<evidence type="ECO:0000313" key="14">
    <source>
        <dbReference type="EMBL" id="CAK8691351.1"/>
    </source>
</evidence>
<evidence type="ECO:0000259" key="13">
    <source>
        <dbReference type="Pfam" id="PF17039"/>
    </source>
</evidence>
<organism evidence="14 15">
    <name type="scientific">Clavelina lepadiformis</name>
    <name type="common">Light-bulb sea squirt</name>
    <name type="synonym">Ascidia lepadiformis</name>
    <dbReference type="NCBI Taxonomy" id="159417"/>
    <lineage>
        <taxon>Eukaryota</taxon>
        <taxon>Metazoa</taxon>
        <taxon>Chordata</taxon>
        <taxon>Tunicata</taxon>
        <taxon>Ascidiacea</taxon>
        <taxon>Aplousobranchia</taxon>
        <taxon>Clavelinidae</taxon>
        <taxon>Clavelina</taxon>
    </lineage>
</organism>
<dbReference type="InterPro" id="IPR055270">
    <property type="entry name" value="Glyco_tran_10_C"/>
</dbReference>
<dbReference type="Pfam" id="PF00852">
    <property type="entry name" value="Glyco_transf_10"/>
    <property type="match status" value="1"/>
</dbReference>
<evidence type="ECO:0000259" key="12">
    <source>
        <dbReference type="Pfam" id="PF00852"/>
    </source>
</evidence>
<dbReference type="PANTHER" id="PTHR11929:SF145">
    <property type="entry name" value="ALPHA-(1,3)-FUCOSYLTRANSFERASE FUT-1"/>
    <property type="match status" value="1"/>
</dbReference>
<comment type="similarity">
    <text evidence="3 11">Belongs to the glycosyltransferase 10 family.</text>
</comment>
<keyword evidence="11" id="KW-0333">Golgi apparatus</keyword>
<keyword evidence="5 11" id="KW-0808">Transferase</keyword>
<evidence type="ECO:0000256" key="11">
    <source>
        <dbReference type="RuleBase" id="RU003832"/>
    </source>
</evidence>
<comment type="subcellular location">
    <subcellularLocation>
        <location evidence="11">Golgi apparatus</location>
        <location evidence="11">Golgi stack membrane</location>
        <topology evidence="11">Single-pass type II membrane protein</topology>
    </subcellularLocation>
    <subcellularLocation>
        <location evidence="1">Membrane</location>
        <topology evidence="1">Single-pass membrane protein</topology>
    </subcellularLocation>
</comment>
<feature type="domain" description="Fucosyltransferase N-terminal" evidence="13">
    <location>
        <begin position="57"/>
        <end position="158"/>
    </location>
</feature>
<feature type="transmembrane region" description="Helical" evidence="11">
    <location>
        <begin position="6"/>
        <end position="28"/>
    </location>
</feature>
<dbReference type="Proteomes" id="UP001642483">
    <property type="component" value="Unassembled WGS sequence"/>
</dbReference>
<comment type="pathway">
    <text evidence="2">Protein modification; protein glycosylation.</text>
</comment>
<evidence type="ECO:0000256" key="5">
    <source>
        <dbReference type="ARBA" id="ARBA00022679"/>
    </source>
</evidence>
<dbReference type="InterPro" id="IPR038577">
    <property type="entry name" value="GT10-like_C_sf"/>
</dbReference>
<gene>
    <name evidence="14" type="ORF">CVLEPA_LOCUS23915</name>
</gene>
<evidence type="ECO:0000256" key="2">
    <source>
        <dbReference type="ARBA" id="ARBA00004922"/>
    </source>
</evidence>
<keyword evidence="7" id="KW-0735">Signal-anchor</keyword>
<dbReference type="EMBL" id="CAWYQH010000119">
    <property type="protein sequence ID" value="CAK8691351.1"/>
    <property type="molecule type" value="Genomic_DNA"/>
</dbReference>
<evidence type="ECO:0000256" key="9">
    <source>
        <dbReference type="ARBA" id="ARBA00023136"/>
    </source>
</evidence>
<name>A0ABP0GKI0_CLALP</name>
<sequence>MHRKRLLISAVLLINLAYLLVLSTFHVVSKDWFESRKMGQKADKWNKTKNSPPNDRKILILEWHNEVAVGDKVVSRNCIITHNRSRIKEADAILFTQHRISKEDMPWKYYRSDQIYVWWARYETPSIIECWKNDLRYIDEGFFNWTQSYRHDADVIVGFSDRGQVLSKLSRGKKVVDDILKNKNKLAIWMVSGCRTRKGQKLRMEYAMELDKAGIKFSRYGYCFNHNESQPRVSGSVAALTEHKFYFAFENSLHCKDYITEKFWKNSLENGVVPIVWGPTKEDILSVAPLDSFIFAEDFESPAELAKYLKFLDENDEEYRKYFKWKEDETMTDERMVEMIKERYPNLDVYVNKRETLCDKLLQNNEPKVIQSLTDWYANQEPIECGGRF</sequence>
<keyword evidence="15" id="KW-1185">Reference proteome</keyword>
<keyword evidence="6 11" id="KW-0812">Transmembrane</keyword>
<dbReference type="InterPro" id="IPR031481">
    <property type="entry name" value="Glyco_tran_10_N"/>
</dbReference>
<reference evidence="14 15" key="1">
    <citation type="submission" date="2024-02" db="EMBL/GenBank/DDBJ databases">
        <authorList>
            <person name="Daric V."/>
            <person name="Darras S."/>
        </authorList>
    </citation>
    <scope>NUCLEOTIDE SEQUENCE [LARGE SCALE GENOMIC DNA]</scope>
</reference>
<keyword evidence="10" id="KW-0325">Glycoprotein</keyword>
<protein>
    <recommendedName>
        <fullName evidence="11">Fucosyltransferase</fullName>
        <ecNumber evidence="11">2.4.1.-</ecNumber>
    </recommendedName>
</protein>
<dbReference type="EC" id="2.4.1.-" evidence="11"/>
<dbReference type="SUPFAM" id="SSF53756">
    <property type="entry name" value="UDP-Glycosyltransferase/glycogen phosphorylase"/>
    <property type="match status" value="1"/>
</dbReference>
<dbReference type="InterPro" id="IPR001503">
    <property type="entry name" value="Glyco_trans_10"/>
</dbReference>
<dbReference type="Pfam" id="PF17039">
    <property type="entry name" value="Glyco_tran_10_N"/>
    <property type="match status" value="1"/>
</dbReference>